<dbReference type="InterPro" id="IPR015424">
    <property type="entry name" value="PyrdxlP-dep_Trfase"/>
</dbReference>
<keyword evidence="4 10" id="KW-0032">Aminotransferase</keyword>
<sequence>MTHPTDMLELVPGPSQMLPNVLEALGAACGSSDLDPVFWDDYLALERNLQELLHAESYSVAIQSGEAMLALWGALKSTLKPGDVVVCAANGLFGEGFADMAKALGADVRVVKCDWRKTIDVQALNEEIRRSNPKLVTAVHCETPSGVLNNLEGVEETVANETTDGLFLVDFVSSAGGAPLNVDAWKIDLGLLGPHKALSGPPALALTTVSEKAWQRINEVKYVGYDALQSFYRAALQEPRLLPYTHNWQAIRAALVACNNIKQEGGILAAIRRHAEVSAYARREVKETLRLKLYGEESAVSPTVTAIVLPEGCDWDILQNKLRAQKLLVGGSYGPLKGKVLRLGHMGSQANKKVVAKAIKIIGAALKEMK</sequence>
<evidence type="ECO:0000259" key="9">
    <source>
        <dbReference type="Pfam" id="PF00266"/>
    </source>
</evidence>
<dbReference type="Gene3D" id="3.90.1150.10">
    <property type="entry name" value="Aspartate Aminotransferase, domain 1"/>
    <property type="match status" value="1"/>
</dbReference>
<gene>
    <name evidence="10" type="ORF">GN244_ATG05297</name>
</gene>
<dbReference type="InterPro" id="IPR015422">
    <property type="entry name" value="PyrdxlP-dep_Trfase_small"/>
</dbReference>
<feature type="modified residue" description="N6-(pyridoxal phosphate)lysine" evidence="8">
    <location>
        <position position="196"/>
    </location>
</feature>
<proteinExistence type="inferred from homology"/>
<evidence type="ECO:0000256" key="6">
    <source>
        <dbReference type="ARBA" id="ARBA00022898"/>
    </source>
</evidence>
<comment type="cofactor">
    <cofactor evidence="1 8">
        <name>pyridoxal 5'-phosphate</name>
        <dbReference type="ChEBI" id="CHEBI:597326"/>
    </cofactor>
</comment>
<dbReference type="InterPro" id="IPR024169">
    <property type="entry name" value="SP_NH2Trfase/AEP_transaminase"/>
</dbReference>
<comment type="similarity">
    <text evidence="2">Belongs to the class-V pyridoxal-phosphate-dependent aminotransferase family.</text>
</comment>
<feature type="binding site" evidence="7">
    <location>
        <position position="342"/>
    </location>
    <ligand>
        <name>substrate</name>
    </ligand>
</feature>
<organism evidence="10 11">
    <name type="scientific">Phytophthora infestans</name>
    <name type="common">Potato late blight agent</name>
    <name type="synonym">Botrytis infestans</name>
    <dbReference type="NCBI Taxonomy" id="4787"/>
    <lineage>
        <taxon>Eukaryota</taxon>
        <taxon>Sar</taxon>
        <taxon>Stramenopiles</taxon>
        <taxon>Oomycota</taxon>
        <taxon>Peronosporomycetes</taxon>
        <taxon>Peronosporales</taxon>
        <taxon>Peronosporaceae</taxon>
        <taxon>Phytophthora</taxon>
    </lineage>
</organism>
<reference evidence="10" key="1">
    <citation type="submission" date="2020-04" db="EMBL/GenBank/DDBJ databases">
        <title>Hybrid Assembly of Korean Phytophthora infestans isolates.</title>
        <authorList>
            <person name="Prokchorchik M."/>
            <person name="Lee Y."/>
            <person name="Seo J."/>
            <person name="Cho J.-H."/>
            <person name="Park Y.-E."/>
            <person name="Jang D.-C."/>
            <person name="Im J.-S."/>
            <person name="Choi J.-G."/>
            <person name="Park H.-J."/>
            <person name="Lee G.-B."/>
            <person name="Lee Y.-G."/>
            <person name="Hong S.-Y."/>
            <person name="Cho K."/>
            <person name="Sohn K.H."/>
        </authorList>
    </citation>
    <scope>NUCLEOTIDE SEQUENCE</scope>
    <source>
        <strain evidence="10">KR_1_A1</strain>
    </source>
</reference>
<keyword evidence="5 10" id="KW-0808">Transferase</keyword>
<keyword evidence="11" id="KW-1185">Reference proteome</keyword>
<comment type="caution">
    <text evidence="10">The sequence shown here is derived from an EMBL/GenBank/DDBJ whole genome shotgun (WGS) entry which is preliminary data.</text>
</comment>
<dbReference type="PANTHER" id="PTHR21152:SF24">
    <property type="entry name" value="ALANINE--GLYOXYLATE AMINOTRANSFERASE 1"/>
    <property type="match status" value="1"/>
</dbReference>
<accession>A0A833TFZ7</accession>
<dbReference type="PIRSF" id="PIRSF000524">
    <property type="entry name" value="SPT"/>
    <property type="match status" value="1"/>
</dbReference>
<dbReference type="GO" id="GO:0008453">
    <property type="term" value="F:alanine-glyoxylate transaminase activity"/>
    <property type="evidence" value="ECO:0007669"/>
    <property type="project" value="UniProtKB-EC"/>
</dbReference>
<dbReference type="EC" id="2.6.1.44" evidence="3"/>
<dbReference type="InterPro" id="IPR015421">
    <property type="entry name" value="PyrdxlP-dep_Trfase_major"/>
</dbReference>
<protein>
    <recommendedName>
        <fullName evidence="3">alanine--glyoxylate transaminase</fullName>
        <ecNumber evidence="3">2.6.1.44</ecNumber>
    </recommendedName>
</protein>
<evidence type="ECO:0000256" key="3">
    <source>
        <dbReference type="ARBA" id="ARBA00013049"/>
    </source>
</evidence>
<evidence type="ECO:0000313" key="11">
    <source>
        <dbReference type="Proteomes" id="UP000602510"/>
    </source>
</evidence>
<feature type="domain" description="Aminotransferase class V" evidence="9">
    <location>
        <begin position="43"/>
        <end position="328"/>
    </location>
</feature>
<dbReference type="Pfam" id="PF00266">
    <property type="entry name" value="Aminotran_5"/>
    <property type="match status" value="1"/>
</dbReference>
<evidence type="ECO:0000256" key="5">
    <source>
        <dbReference type="ARBA" id="ARBA00022679"/>
    </source>
</evidence>
<evidence type="ECO:0000313" key="10">
    <source>
        <dbReference type="EMBL" id="KAF4042404.1"/>
    </source>
</evidence>
<keyword evidence="6 8" id="KW-0663">Pyridoxal phosphate</keyword>
<evidence type="ECO:0000256" key="1">
    <source>
        <dbReference type="ARBA" id="ARBA00001933"/>
    </source>
</evidence>
<evidence type="ECO:0000256" key="2">
    <source>
        <dbReference type="ARBA" id="ARBA00009236"/>
    </source>
</evidence>
<name>A0A833TFZ7_PHYIN</name>
<dbReference type="PANTHER" id="PTHR21152">
    <property type="entry name" value="AMINOTRANSFERASE CLASS V"/>
    <property type="match status" value="1"/>
</dbReference>
<dbReference type="EMBL" id="WSZM01000101">
    <property type="protein sequence ID" value="KAF4042404.1"/>
    <property type="molecule type" value="Genomic_DNA"/>
</dbReference>
<evidence type="ECO:0000256" key="7">
    <source>
        <dbReference type="PIRSR" id="PIRSR000524-1"/>
    </source>
</evidence>
<dbReference type="GO" id="GO:0019265">
    <property type="term" value="P:glycine biosynthetic process, by transamination of glyoxylate"/>
    <property type="evidence" value="ECO:0007669"/>
    <property type="project" value="TreeGrafter"/>
</dbReference>
<dbReference type="AlphaFoldDB" id="A0A833TFZ7"/>
<dbReference type="Proteomes" id="UP000602510">
    <property type="component" value="Unassembled WGS sequence"/>
</dbReference>
<dbReference type="GO" id="GO:0004760">
    <property type="term" value="F:L-serine-pyruvate transaminase activity"/>
    <property type="evidence" value="ECO:0007669"/>
    <property type="project" value="TreeGrafter"/>
</dbReference>
<dbReference type="InterPro" id="IPR000192">
    <property type="entry name" value="Aminotrans_V_dom"/>
</dbReference>
<dbReference type="Gene3D" id="3.40.640.10">
    <property type="entry name" value="Type I PLP-dependent aspartate aminotransferase-like (Major domain)"/>
    <property type="match status" value="1"/>
</dbReference>
<evidence type="ECO:0000256" key="4">
    <source>
        <dbReference type="ARBA" id="ARBA00022576"/>
    </source>
</evidence>
<dbReference type="GO" id="GO:0005777">
    <property type="term" value="C:peroxisome"/>
    <property type="evidence" value="ECO:0007669"/>
    <property type="project" value="TreeGrafter"/>
</dbReference>
<evidence type="ECO:0000256" key="8">
    <source>
        <dbReference type="PIRSR" id="PIRSR000524-50"/>
    </source>
</evidence>
<dbReference type="SUPFAM" id="SSF53383">
    <property type="entry name" value="PLP-dependent transferases"/>
    <property type="match status" value="1"/>
</dbReference>